<dbReference type="InterPro" id="IPR025557">
    <property type="entry name" value="DUF4282"/>
</dbReference>
<gene>
    <name evidence="3" type="ORF">ACFOVU_07470</name>
</gene>
<feature type="compositionally biased region" description="Low complexity" evidence="1">
    <location>
        <begin position="8"/>
        <end position="27"/>
    </location>
</feature>
<feature type="transmembrane region" description="Helical" evidence="2">
    <location>
        <begin position="108"/>
        <end position="129"/>
    </location>
</feature>
<keyword evidence="2" id="KW-0812">Transmembrane</keyword>
<keyword evidence="2" id="KW-0472">Membrane</keyword>
<comment type="caution">
    <text evidence="3">The sequence shown here is derived from an EMBL/GenBank/DDBJ whole genome shotgun (WGS) entry which is preliminary data.</text>
</comment>
<evidence type="ECO:0000313" key="4">
    <source>
        <dbReference type="Proteomes" id="UP001595847"/>
    </source>
</evidence>
<dbReference type="RefSeq" id="WP_378531104.1">
    <property type="nucleotide sequence ID" value="NZ_JBHSBH010000004.1"/>
</dbReference>
<evidence type="ECO:0000313" key="3">
    <source>
        <dbReference type="EMBL" id="MFC3995748.1"/>
    </source>
</evidence>
<evidence type="ECO:0000256" key="2">
    <source>
        <dbReference type="SAM" id="Phobius"/>
    </source>
</evidence>
<sequence>MTTPGDNPYEQYGQQPGYQQQPYQQQPQGGGAPYQGGTSGPATPPPGTAQPQGQGFFGALFDLNFTRFVTVQFARTLFLIWLVLVGVVTFTGVVGAFASIVVTPVSSLLSVLGALAAGGISVLLGRVGLELAIAVARTSDDIAALRRNSGA</sequence>
<reference evidence="4" key="1">
    <citation type="journal article" date="2019" name="Int. J. Syst. Evol. Microbiol.">
        <title>The Global Catalogue of Microorganisms (GCM) 10K type strain sequencing project: providing services to taxonomists for standard genome sequencing and annotation.</title>
        <authorList>
            <consortium name="The Broad Institute Genomics Platform"/>
            <consortium name="The Broad Institute Genome Sequencing Center for Infectious Disease"/>
            <person name="Wu L."/>
            <person name="Ma J."/>
        </authorList>
    </citation>
    <scope>NUCLEOTIDE SEQUENCE [LARGE SCALE GENOMIC DNA]</scope>
    <source>
        <strain evidence="4">TBRC 1826</strain>
    </source>
</reference>
<protein>
    <submittedName>
        <fullName evidence="3">DUF4282 domain-containing protein</fullName>
    </submittedName>
</protein>
<keyword evidence="2" id="KW-1133">Transmembrane helix</keyword>
<dbReference type="EMBL" id="JBHSBH010000004">
    <property type="protein sequence ID" value="MFC3995748.1"/>
    <property type="molecule type" value="Genomic_DNA"/>
</dbReference>
<dbReference type="Pfam" id="PF14110">
    <property type="entry name" value="DUF4282"/>
    <property type="match status" value="1"/>
</dbReference>
<dbReference type="Proteomes" id="UP001595847">
    <property type="component" value="Unassembled WGS sequence"/>
</dbReference>
<feature type="transmembrane region" description="Helical" evidence="2">
    <location>
        <begin position="77"/>
        <end position="102"/>
    </location>
</feature>
<feature type="region of interest" description="Disordered" evidence="1">
    <location>
        <begin position="1"/>
        <end position="51"/>
    </location>
</feature>
<accession>A0ABV8FLW7</accession>
<feature type="compositionally biased region" description="Gly residues" evidence="1">
    <location>
        <begin position="28"/>
        <end position="39"/>
    </location>
</feature>
<name>A0ABV8FLW7_9ACTN</name>
<proteinExistence type="predicted"/>
<keyword evidence="4" id="KW-1185">Reference proteome</keyword>
<organism evidence="3 4">
    <name type="scientific">Nocardiopsis sediminis</name>
    <dbReference type="NCBI Taxonomy" id="1778267"/>
    <lineage>
        <taxon>Bacteria</taxon>
        <taxon>Bacillati</taxon>
        <taxon>Actinomycetota</taxon>
        <taxon>Actinomycetes</taxon>
        <taxon>Streptosporangiales</taxon>
        <taxon>Nocardiopsidaceae</taxon>
        <taxon>Nocardiopsis</taxon>
    </lineage>
</organism>
<evidence type="ECO:0000256" key="1">
    <source>
        <dbReference type="SAM" id="MobiDB-lite"/>
    </source>
</evidence>